<gene>
    <name evidence="10" type="ORF">FHX42_004000</name>
</gene>
<accession>A0A839E5M0</accession>
<keyword evidence="8" id="KW-1133">Transmembrane helix</keyword>
<evidence type="ECO:0000256" key="8">
    <source>
        <dbReference type="SAM" id="Phobius"/>
    </source>
</evidence>
<keyword evidence="5" id="KW-0574">Periplasm</keyword>
<evidence type="ECO:0000256" key="2">
    <source>
        <dbReference type="ARBA" id="ARBA00005182"/>
    </source>
</evidence>
<reference evidence="10 11" key="1">
    <citation type="submission" date="2020-07" db="EMBL/GenBank/DDBJ databases">
        <title>Sequencing the genomes of 1000 actinobacteria strains.</title>
        <authorList>
            <person name="Klenk H.-P."/>
        </authorList>
    </citation>
    <scope>NUCLEOTIDE SEQUENCE [LARGE SCALE GENOMIC DNA]</scope>
    <source>
        <strain evidence="10 11">DSM 45975</strain>
    </source>
</reference>
<dbReference type="AlphaFoldDB" id="A0A839E5M0"/>
<sequence length="432" mass="48358">MSIQEPGELPAVHEAWLPREHPLHRPRHGGRQATALVCALLFFAAPVLAWTFGARAAPLENRPQAEFPSITRGWGFFTGLSAWATDHLSFRQGAVHSVEALSQGLFGESARLGESTSGSPVGGDGGDDSDRDRRRRDLRMSMFPDVIHGKDGWMYLGHDASYKCVPEIGIDRVIAGLRRWRDVVEASGREFRLVIPPDKSTVYPEHMPDEFAGERCMTEARAEFWRRVPAATGAFDMRERLRTIAESDGEPIYTKRDTHWRHRGGVAMTRMLAESLRSGVTEDWQVRPSRRFQHNADIPDLLGREETWTVQGHSLAPDGGADNTRFVPSDFQQPLHLESEQRPGMITRPTRMVADSFAQFASPYMAAAFSDLTITHPDNAAERPRKVARTLAEGEVVIFELSERFVAGGRYPMLDPKVADRVGEYLAAHPVR</sequence>
<evidence type="ECO:0000256" key="5">
    <source>
        <dbReference type="ARBA" id="ARBA00022764"/>
    </source>
</evidence>
<keyword evidence="11" id="KW-1185">Reference proteome</keyword>
<evidence type="ECO:0000256" key="4">
    <source>
        <dbReference type="ARBA" id="ARBA00022729"/>
    </source>
</evidence>
<keyword evidence="8" id="KW-0472">Membrane</keyword>
<keyword evidence="8" id="KW-0812">Transmembrane</keyword>
<dbReference type="Proteomes" id="UP000569329">
    <property type="component" value="Unassembled WGS sequence"/>
</dbReference>
<organism evidence="10 11">
    <name type="scientific">Halosaccharopolyspora lacisalsi</name>
    <dbReference type="NCBI Taxonomy" id="1000566"/>
    <lineage>
        <taxon>Bacteria</taxon>
        <taxon>Bacillati</taxon>
        <taxon>Actinomycetota</taxon>
        <taxon>Actinomycetes</taxon>
        <taxon>Pseudonocardiales</taxon>
        <taxon>Pseudonocardiaceae</taxon>
        <taxon>Halosaccharopolyspora</taxon>
    </lineage>
</organism>
<keyword evidence="4" id="KW-0732">Signal</keyword>
<evidence type="ECO:0000256" key="1">
    <source>
        <dbReference type="ARBA" id="ARBA00004418"/>
    </source>
</evidence>
<comment type="pathway">
    <text evidence="2">Glycan biosynthesis; alginate biosynthesis.</text>
</comment>
<dbReference type="InterPro" id="IPR031811">
    <property type="entry name" value="ALGX/ALGJ_SGNH-like"/>
</dbReference>
<dbReference type="GO" id="GO:0042597">
    <property type="term" value="C:periplasmic space"/>
    <property type="evidence" value="ECO:0007669"/>
    <property type="project" value="UniProtKB-SubCell"/>
</dbReference>
<evidence type="ECO:0000313" key="11">
    <source>
        <dbReference type="Proteomes" id="UP000569329"/>
    </source>
</evidence>
<evidence type="ECO:0000259" key="9">
    <source>
        <dbReference type="Pfam" id="PF16822"/>
    </source>
</evidence>
<dbReference type="RefSeq" id="WP_328796420.1">
    <property type="nucleotide sequence ID" value="NZ_JACGWZ010000006.1"/>
</dbReference>
<dbReference type="Pfam" id="PF16822">
    <property type="entry name" value="ALGX"/>
    <property type="match status" value="1"/>
</dbReference>
<comment type="caution">
    <text evidence="10">The sequence shown here is derived from an EMBL/GenBank/DDBJ whole genome shotgun (WGS) entry which is preliminary data.</text>
</comment>
<feature type="transmembrane region" description="Helical" evidence="8">
    <location>
        <begin position="33"/>
        <end position="53"/>
    </location>
</feature>
<dbReference type="UniPathway" id="UPA00286"/>
<dbReference type="GO" id="GO:0042121">
    <property type="term" value="P:alginic acid biosynthetic process"/>
    <property type="evidence" value="ECO:0007669"/>
    <property type="project" value="UniProtKB-UniPathway"/>
</dbReference>
<dbReference type="GO" id="GO:0016740">
    <property type="term" value="F:transferase activity"/>
    <property type="evidence" value="ECO:0007669"/>
    <property type="project" value="UniProtKB-KW"/>
</dbReference>
<keyword evidence="3" id="KW-0808">Transferase</keyword>
<comment type="subcellular location">
    <subcellularLocation>
        <location evidence="1">Periplasm</location>
    </subcellularLocation>
</comment>
<keyword evidence="6" id="KW-0016">Alginate biosynthesis</keyword>
<evidence type="ECO:0000256" key="7">
    <source>
        <dbReference type="SAM" id="MobiDB-lite"/>
    </source>
</evidence>
<feature type="region of interest" description="Disordered" evidence="7">
    <location>
        <begin position="112"/>
        <end position="134"/>
    </location>
</feature>
<feature type="domain" description="AlgX/AlgJ SGNH hydrolase-like" evidence="9">
    <location>
        <begin position="146"/>
        <end position="293"/>
    </location>
</feature>
<protein>
    <recommendedName>
        <fullName evidence="9">AlgX/AlgJ SGNH hydrolase-like domain-containing protein</fullName>
    </recommendedName>
</protein>
<evidence type="ECO:0000313" key="10">
    <source>
        <dbReference type="EMBL" id="MBA8826621.1"/>
    </source>
</evidence>
<evidence type="ECO:0000256" key="6">
    <source>
        <dbReference type="ARBA" id="ARBA00022841"/>
    </source>
</evidence>
<name>A0A839E5M0_9PSEU</name>
<evidence type="ECO:0000256" key="3">
    <source>
        <dbReference type="ARBA" id="ARBA00022679"/>
    </source>
</evidence>
<proteinExistence type="predicted"/>
<dbReference type="EMBL" id="JACGWZ010000006">
    <property type="protein sequence ID" value="MBA8826621.1"/>
    <property type="molecule type" value="Genomic_DNA"/>
</dbReference>